<proteinExistence type="inferred from homology"/>
<feature type="transmembrane region" description="Helical" evidence="7">
    <location>
        <begin position="134"/>
        <end position="156"/>
    </location>
</feature>
<feature type="transmembrane region" description="Helical" evidence="7">
    <location>
        <begin position="168"/>
        <end position="187"/>
    </location>
</feature>
<dbReference type="GO" id="GO:0051453">
    <property type="term" value="P:regulation of intracellular pH"/>
    <property type="evidence" value="ECO:0007669"/>
    <property type="project" value="TreeGrafter"/>
</dbReference>
<dbReference type="PRINTS" id="PR01315">
    <property type="entry name" value="BATTENIN"/>
</dbReference>
<evidence type="ECO:0000313" key="10">
    <source>
        <dbReference type="Proteomes" id="UP000002748"/>
    </source>
</evidence>
<evidence type="ECO:0000313" key="9">
    <source>
        <dbReference type="EMBL" id="EJT51933.1"/>
    </source>
</evidence>
<keyword evidence="2" id="KW-0813">Transport</keyword>
<keyword evidence="4" id="KW-0029">Amino-acid transport</keyword>
<evidence type="ECO:0000256" key="4">
    <source>
        <dbReference type="ARBA" id="ARBA00022970"/>
    </source>
</evidence>
<dbReference type="GO" id="GO:0012505">
    <property type="term" value="C:endomembrane system"/>
    <property type="evidence" value="ECO:0007669"/>
    <property type="project" value="UniProtKB-SubCell"/>
</dbReference>
<dbReference type="AlphaFoldDB" id="J5RCQ8"/>
<dbReference type="PANTHER" id="PTHR10981:SF0">
    <property type="entry name" value="BATTENIN"/>
    <property type="match status" value="1"/>
</dbReference>
<organism evidence="9 10">
    <name type="scientific">Trichosporon asahii var. asahii (strain ATCC 90039 / CBS 2479 / JCM 2466 / KCTC 7840 / NBRC 103889/ NCYC 2677 / UAMH 7654)</name>
    <name type="common">Yeast</name>
    <dbReference type="NCBI Taxonomy" id="1186058"/>
    <lineage>
        <taxon>Eukaryota</taxon>
        <taxon>Fungi</taxon>
        <taxon>Dikarya</taxon>
        <taxon>Basidiomycota</taxon>
        <taxon>Agaricomycotina</taxon>
        <taxon>Tremellomycetes</taxon>
        <taxon>Trichosporonales</taxon>
        <taxon>Trichosporonaceae</taxon>
        <taxon>Trichosporon</taxon>
    </lineage>
</organism>
<keyword evidence="7" id="KW-0926">Vacuole</keyword>
<comment type="caution">
    <text evidence="9">The sequence shown here is derived from an EMBL/GenBank/DDBJ whole genome shotgun (WGS) entry which is preliminary data.</text>
</comment>
<dbReference type="VEuPathDB" id="FungiDB:A1Q1_06802"/>
<dbReference type="OrthoDB" id="5965864at2759"/>
<dbReference type="Pfam" id="PF02487">
    <property type="entry name" value="CLN3"/>
    <property type="match status" value="1"/>
</dbReference>
<feature type="transmembrane region" description="Helical" evidence="7">
    <location>
        <begin position="102"/>
        <end position="122"/>
    </location>
</feature>
<comment type="caution">
    <text evidence="7">Lacks conserved residue(s) required for the propagation of feature annotation.</text>
</comment>
<dbReference type="GeneID" id="25990314"/>
<name>J5RCQ8_TRIAS</name>
<dbReference type="GO" id="GO:0006865">
    <property type="term" value="P:amino acid transport"/>
    <property type="evidence" value="ECO:0007669"/>
    <property type="project" value="UniProtKB-KW"/>
</dbReference>
<comment type="subcellular location">
    <subcellularLocation>
        <location evidence="1">Endomembrane system</location>
        <topology evidence="1">Multi-pass membrane protein</topology>
    </subcellularLocation>
    <subcellularLocation>
        <location evidence="7">Vacuole membrane</location>
        <topology evidence="7">Multi-pass membrane protein</topology>
    </subcellularLocation>
</comment>
<evidence type="ECO:0000256" key="8">
    <source>
        <dbReference type="SAM" id="MobiDB-lite"/>
    </source>
</evidence>
<feature type="transmembrane region" description="Helical" evidence="7">
    <location>
        <begin position="78"/>
        <end position="96"/>
    </location>
</feature>
<feature type="region of interest" description="Disordered" evidence="8">
    <location>
        <begin position="382"/>
        <end position="423"/>
    </location>
</feature>
<accession>J5RCQ8</accession>
<feature type="compositionally biased region" description="Basic and acidic residues" evidence="8">
    <location>
        <begin position="393"/>
        <end position="404"/>
    </location>
</feature>
<dbReference type="HOGENOM" id="CLU_029663_3_1_1"/>
<dbReference type="InterPro" id="IPR003492">
    <property type="entry name" value="Battenin_disease_Cln3"/>
</dbReference>
<evidence type="ECO:0000256" key="3">
    <source>
        <dbReference type="ARBA" id="ARBA00022692"/>
    </source>
</evidence>
<dbReference type="EMBL" id="ALBS01000039">
    <property type="protein sequence ID" value="EJT51933.1"/>
    <property type="molecule type" value="Genomic_DNA"/>
</dbReference>
<dbReference type="PANTHER" id="PTHR10981">
    <property type="entry name" value="BATTENIN"/>
    <property type="match status" value="1"/>
</dbReference>
<dbReference type="KEGG" id="tasa:A1Q1_06802"/>
<dbReference type="RefSeq" id="XP_014182526.1">
    <property type="nucleotide sequence ID" value="XM_014327051.1"/>
</dbReference>
<keyword evidence="6 7" id="KW-0472">Membrane</keyword>
<sequence length="423" mass="46140">MEPGRGSTERDPLRDDSAAISREADAYSIASRRLFFSFLIFGLLNNGMLEPGPQLTSVLYVIILSAALDLVPSTVPKGLVAFFNIFPALLIVAFSSGVNPRLFGISLASFSSGLGELTFLQLTTTLPTKSASKTALGAWSSGTGAAGIAGAGIWWILRGLGVKGGLGISSVLPLFFPVTYLYLLPAWESFQSVEYSRLGADDAEATEVMFDEDEPDIRDTSTKPLNDVYLTPAEKWALFRPLVLRYMAPLFFVYVEEYLINSEAARLLPVLEPDLWVSQRCPADLQDQTFVFLSRSSLSMGLPPIPKRYLPLPTIIQFFVLVFLTLQARSFIFSTPEYTPPHPEPSSGVDRAITAVFLLTCLEGLCGGSAYVTTFYHVGHEGDDAEDPESGPEEQKRKMEKEFRIGATGAADSTGELDEGKNN</sequence>
<gene>
    <name evidence="9" type="ORF">A1Q1_06802</name>
</gene>
<dbReference type="Proteomes" id="UP000002748">
    <property type="component" value="Unassembled WGS sequence"/>
</dbReference>
<evidence type="ECO:0000256" key="7">
    <source>
        <dbReference type="RuleBase" id="RU361113"/>
    </source>
</evidence>
<comment type="similarity">
    <text evidence="7">Belongs to the battenin family.</text>
</comment>
<dbReference type="GO" id="GO:0005774">
    <property type="term" value="C:vacuolar membrane"/>
    <property type="evidence" value="ECO:0007669"/>
    <property type="project" value="UniProtKB-SubCell"/>
</dbReference>
<evidence type="ECO:0000256" key="6">
    <source>
        <dbReference type="ARBA" id="ARBA00023136"/>
    </source>
</evidence>
<evidence type="ECO:0000256" key="1">
    <source>
        <dbReference type="ARBA" id="ARBA00004127"/>
    </source>
</evidence>
<evidence type="ECO:0000256" key="5">
    <source>
        <dbReference type="ARBA" id="ARBA00022989"/>
    </source>
</evidence>
<reference evidence="9 10" key="1">
    <citation type="journal article" date="2012" name="Eukaryot. Cell">
        <title>Draft genome sequence of CBS 2479, the standard type strain of Trichosporon asahii.</title>
        <authorList>
            <person name="Yang R.Y."/>
            <person name="Li H.T."/>
            <person name="Zhu H."/>
            <person name="Zhou G.P."/>
            <person name="Wang M."/>
            <person name="Wang L."/>
        </authorList>
    </citation>
    <scope>NUCLEOTIDE SEQUENCE [LARGE SCALE GENOMIC DNA]</scope>
    <source>
        <strain evidence="10">ATCC 90039 / CBS 2479 / JCM 2466 / KCTC 7840 / NCYC 2677 / UAMH 7654</strain>
    </source>
</reference>
<feature type="compositionally biased region" description="Acidic residues" evidence="8">
    <location>
        <begin position="383"/>
        <end position="392"/>
    </location>
</feature>
<protein>
    <recommendedName>
        <fullName evidence="7">Protein BTN</fullName>
    </recommendedName>
</protein>
<keyword evidence="5 7" id="KW-1133">Transmembrane helix</keyword>
<keyword evidence="3 7" id="KW-0812">Transmembrane</keyword>
<evidence type="ECO:0000256" key="2">
    <source>
        <dbReference type="ARBA" id="ARBA00022448"/>
    </source>
</evidence>